<dbReference type="PANTHER" id="PTHR47018:SF1">
    <property type="entry name" value="TESMIN_TSO1-LIKE CXC DOMAIN-CONTAINING PROTEIN"/>
    <property type="match status" value="1"/>
</dbReference>
<dbReference type="OrthoDB" id="10057522at2759"/>
<name>A0A8J4XRQ5_CHIOP</name>
<keyword evidence="2" id="KW-1185">Reference proteome</keyword>
<reference evidence="1" key="1">
    <citation type="submission" date="2020-07" db="EMBL/GenBank/DDBJ databases">
        <title>The High-quality genome of the commercially important snow crab, Chionoecetes opilio.</title>
        <authorList>
            <person name="Jeong J.-H."/>
            <person name="Ryu S."/>
        </authorList>
    </citation>
    <scope>NUCLEOTIDE SEQUENCE</scope>
    <source>
        <strain evidence="1">MADBK_172401_WGS</strain>
        <tissue evidence="1">Digestive gland</tissue>
    </source>
</reference>
<evidence type="ECO:0000313" key="1">
    <source>
        <dbReference type="EMBL" id="KAG0713317.1"/>
    </source>
</evidence>
<evidence type="ECO:0000313" key="2">
    <source>
        <dbReference type="Proteomes" id="UP000770661"/>
    </source>
</evidence>
<accession>A0A8J4XRQ5</accession>
<gene>
    <name evidence="1" type="ORF">GWK47_016474</name>
</gene>
<proteinExistence type="predicted"/>
<protein>
    <submittedName>
        <fullName evidence="1">Uncharacterized protein</fullName>
    </submittedName>
</protein>
<dbReference type="EMBL" id="JACEEZ010021571">
    <property type="protein sequence ID" value="KAG0713317.1"/>
    <property type="molecule type" value="Genomic_DNA"/>
</dbReference>
<sequence>MKMEAGDAVVFPVNQNTRQDKGSSYSILAGHLRRFNELGLLLNSFLLSRLDEGSGVEAALSANNARYHKTCRLRYNKTKLDKAEKRHLKIGADEKEEVVARKRTRYLSRPSSTETKHHEVKCFFCGEAPGSAGLHEAATFQLDSRVRSCALILDDMDLLTQLNAGDMVAQEAKYHRNCLLNLYNRARKIKEMAGKGTDDEHAIAGLAFAELVVFIEEAHMDDETSPVFKLADLAQLYTSRMEQLGVKHEGRVHTTRLKQRLLAHFPNMCAQHQGRDVLLAFNEDLGDALAKACELDRDLDAVHLARVPKL</sequence>
<dbReference type="AlphaFoldDB" id="A0A8J4XRQ5"/>
<comment type="caution">
    <text evidence="1">The sequence shown here is derived from an EMBL/GenBank/DDBJ whole genome shotgun (WGS) entry which is preliminary data.</text>
</comment>
<dbReference type="PANTHER" id="PTHR47018">
    <property type="entry name" value="CXC DOMAIN-CONTAINING PROTEIN-RELATED"/>
    <property type="match status" value="1"/>
</dbReference>
<organism evidence="1 2">
    <name type="scientific">Chionoecetes opilio</name>
    <name type="common">Atlantic snow crab</name>
    <name type="synonym">Cancer opilio</name>
    <dbReference type="NCBI Taxonomy" id="41210"/>
    <lineage>
        <taxon>Eukaryota</taxon>
        <taxon>Metazoa</taxon>
        <taxon>Ecdysozoa</taxon>
        <taxon>Arthropoda</taxon>
        <taxon>Crustacea</taxon>
        <taxon>Multicrustacea</taxon>
        <taxon>Malacostraca</taxon>
        <taxon>Eumalacostraca</taxon>
        <taxon>Eucarida</taxon>
        <taxon>Decapoda</taxon>
        <taxon>Pleocyemata</taxon>
        <taxon>Brachyura</taxon>
        <taxon>Eubrachyura</taxon>
        <taxon>Majoidea</taxon>
        <taxon>Majidae</taxon>
        <taxon>Chionoecetes</taxon>
    </lineage>
</organism>
<dbReference type="Proteomes" id="UP000770661">
    <property type="component" value="Unassembled WGS sequence"/>
</dbReference>